<dbReference type="Gene3D" id="4.10.1000.10">
    <property type="entry name" value="Zinc finger, CCCH-type"/>
    <property type="match status" value="1"/>
</dbReference>
<dbReference type="AlphaFoldDB" id="A0A7J7KBM6"/>
<keyword evidence="10" id="KW-0479">Metal-binding</keyword>
<dbReference type="InterPro" id="IPR011671">
    <property type="entry name" value="tRNA_uracil_MeTrfase"/>
</dbReference>
<feature type="domain" description="C3H1-type" evidence="12">
    <location>
        <begin position="563"/>
        <end position="593"/>
    </location>
</feature>
<evidence type="ECO:0000256" key="5">
    <source>
        <dbReference type="ARBA" id="ARBA00022603"/>
    </source>
</evidence>
<dbReference type="EC" id="2.1.1.211" evidence="11"/>
<dbReference type="Proteomes" id="UP000593567">
    <property type="component" value="Unassembled WGS sequence"/>
</dbReference>
<gene>
    <name evidence="13" type="ORF">EB796_005644</name>
</gene>
<dbReference type="InterPro" id="IPR029063">
    <property type="entry name" value="SAM-dependent_MTases_sf"/>
</dbReference>
<evidence type="ECO:0000256" key="4">
    <source>
        <dbReference type="ARBA" id="ARBA00022490"/>
    </source>
</evidence>
<evidence type="ECO:0000256" key="3">
    <source>
        <dbReference type="ARBA" id="ARBA00009056"/>
    </source>
</evidence>
<comment type="function">
    <text evidence="1">Probable adenosyl-L-methionine (AdoMet)-dependent tRNA (uracil-O(2)-)-methyltransferase.</text>
</comment>
<dbReference type="PANTHER" id="PTHR21210">
    <property type="entry name" value="TRNA (URACIL-O(2)-)-METHYLTRANSFERASE-RELATED"/>
    <property type="match status" value="1"/>
</dbReference>
<dbReference type="SUPFAM" id="SSF53335">
    <property type="entry name" value="S-adenosyl-L-methionine-dependent methyltransferases"/>
    <property type="match status" value="1"/>
</dbReference>
<name>A0A7J7KBM6_BUGNE</name>
<reference evidence="13" key="1">
    <citation type="submission" date="2020-06" db="EMBL/GenBank/DDBJ databases">
        <title>Draft genome of Bugula neritina, a colonial animal packing powerful symbionts and potential medicines.</title>
        <authorList>
            <person name="Rayko M."/>
        </authorList>
    </citation>
    <scope>NUCLEOTIDE SEQUENCE [LARGE SCALE GENOMIC DNA]</scope>
    <source>
        <strain evidence="13">Kwan_BN1</strain>
    </source>
</reference>
<protein>
    <recommendedName>
        <fullName evidence="11">tRNA (uracil-O(2)-)-methyltransferase</fullName>
        <ecNumber evidence="11">2.1.1.211</ecNumber>
    </recommendedName>
</protein>
<sequence length="599" mass="67443">MENFHKAVKIYIDRPQVVNRRCAGSVLVSAVTSCDDVTSTSQRLDNLTTLICDAMKDEGCLYLDPSLISVITPYTTNYVELSVRKILSKQSHVKFPHEIIIQGLDWYYFIPVEVNGESSLCAVGVSYYLDVSADSGSVSTNPCIQVTTFSHPQLCCKTTSSQWLHHVLLPKLNKWASQPAAAVTKSVMSDSQETDGRPDELVSTEKYFEKYTRMKDVYGKAICEIWPECTDPLKFVYEDVAIASYLICLWEKEMEENSTLKRPSFVDVGCGNGLLVYILTAEGFSGYGIDIRKRAIWDMFGDKADLREMSLIPSDSKLFSTSDWLIGNHSDELTPWIPVMAARSSRNCRFFLLPCCPFDFYGKYQRSDASKSIYLQYLDYVCHITKQCGFIYQTDSLRIPSTRKQCIIGLRKKNIPESEYQLLDTEIDNMTSSNNSGNTSLSSSTTFTPRAQVEPVRNCSTVSKALQQQIVRLVSDRLLATISYKSTTTGGTWNCGGTLDLSEVADMCKSQNLLQPLKAECGGIKTLLKNHHYIFKVTPEKGRYLVRLNDYTINRKEKTPTSRYKTKLCWFFTSHPDGCLLSADSCQYAHGEGDIRSGS</sequence>
<organism evidence="13 14">
    <name type="scientific">Bugula neritina</name>
    <name type="common">Brown bryozoan</name>
    <name type="synonym">Sertularia neritina</name>
    <dbReference type="NCBI Taxonomy" id="10212"/>
    <lineage>
        <taxon>Eukaryota</taxon>
        <taxon>Metazoa</taxon>
        <taxon>Spiralia</taxon>
        <taxon>Lophotrochozoa</taxon>
        <taxon>Bryozoa</taxon>
        <taxon>Gymnolaemata</taxon>
        <taxon>Cheilostomatida</taxon>
        <taxon>Flustrina</taxon>
        <taxon>Buguloidea</taxon>
        <taxon>Bugulidae</taxon>
        <taxon>Bugula</taxon>
    </lineage>
</organism>
<evidence type="ECO:0000313" key="13">
    <source>
        <dbReference type="EMBL" id="KAF6036039.1"/>
    </source>
</evidence>
<dbReference type="GO" id="GO:0030488">
    <property type="term" value="P:tRNA methylation"/>
    <property type="evidence" value="ECO:0007669"/>
    <property type="project" value="UniProtKB-UniRule"/>
</dbReference>
<dbReference type="PROSITE" id="PS51257">
    <property type="entry name" value="PROKAR_LIPOPROTEIN"/>
    <property type="match status" value="1"/>
</dbReference>
<dbReference type="PANTHER" id="PTHR21210:SF0">
    <property type="entry name" value="TRNA (URACIL-O(2)-)-METHYLTRANSFERASE-RELATED"/>
    <property type="match status" value="1"/>
</dbReference>
<keyword evidence="5 11" id="KW-0489">Methyltransferase</keyword>
<evidence type="ECO:0000256" key="11">
    <source>
        <dbReference type="RuleBase" id="RU368004"/>
    </source>
</evidence>
<evidence type="ECO:0000256" key="6">
    <source>
        <dbReference type="ARBA" id="ARBA00022679"/>
    </source>
</evidence>
<dbReference type="GO" id="GO:0141101">
    <property type="term" value="F:tRNA(Ser) (uridine(44)-2'-O-)-methyltransferase activity"/>
    <property type="evidence" value="ECO:0007669"/>
    <property type="project" value="UniProtKB-EC"/>
</dbReference>
<evidence type="ECO:0000256" key="8">
    <source>
        <dbReference type="ARBA" id="ARBA00022694"/>
    </source>
</evidence>
<feature type="zinc finger region" description="C3H1-type" evidence="10">
    <location>
        <begin position="563"/>
        <end position="593"/>
    </location>
</feature>
<comment type="caution">
    <text evidence="13">The sequence shown here is derived from an EMBL/GenBank/DDBJ whole genome shotgun (WGS) entry which is preliminary data.</text>
</comment>
<dbReference type="Pfam" id="PF07757">
    <property type="entry name" value="AdoMet_MTase"/>
    <property type="match status" value="1"/>
</dbReference>
<evidence type="ECO:0000256" key="7">
    <source>
        <dbReference type="ARBA" id="ARBA00022691"/>
    </source>
</evidence>
<evidence type="ECO:0000256" key="2">
    <source>
        <dbReference type="ARBA" id="ARBA00004496"/>
    </source>
</evidence>
<accession>A0A7J7KBM6</accession>
<comment type="function">
    <text evidence="11">Adenosyl-L-methionine (AdoMet)-dependent tRNA (uracil-O(2)-)-methyltransferase.</text>
</comment>
<evidence type="ECO:0000259" key="12">
    <source>
        <dbReference type="PROSITE" id="PS50103"/>
    </source>
</evidence>
<keyword evidence="6 11" id="KW-0808">Transferase</keyword>
<dbReference type="OrthoDB" id="10047021at2759"/>
<comment type="catalytic activity">
    <reaction evidence="9 11">
        <text>uridine(44) in tRNA(Ser) + S-adenosyl-L-methionine = 2'-O-methyluridine(44) in tRNA(Ser) + S-adenosyl-L-homocysteine + H(+)</text>
        <dbReference type="Rhea" id="RHEA:43100"/>
        <dbReference type="Rhea" id="RHEA-COMP:10339"/>
        <dbReference type="Rhea" id="RHEA-COMP:10340"/>
        <dbReference type="ChEBI" id="CHEBI:15378"/>
        <dbReference type="ChEBI" id="CHEBI:57856"/>
        <dbReference type="ChEBI" id="CHEBI:59789"/>
        <dbReference type="ChEBI" id="CHEBI:65315"/>
        <dbReference type="ChEBI" id="CHEBI:74478"/>
        <dbReference type="EC" id="2.1.1.211"/>
    </reaction>
</comment>
<keyword evidence="14" id="KW-1185">Reference proteome</keyword>
<keyword evidence="10" id="KW-0862">Zinc</keyword>
<dbReference type="PROSITE" id="PS50103">
    <property type="entry name" value="ZF_C3H1"/>
    <property type="match status" value="1"/>
</dbReference>
<evidence type="ECO:0000256" key="9">
    <source>
        <dbReference type="ARBA" id="ARBA00047957"/>
    </source>
</evidence>
<keyword evidence="7 11" id="KW-0949">S-adenosyl-L-methionine</keyword>
<dbReference type="GO" id="GO:0005737">
    <property type="term" value="C:cytoplasm"/>
    <property type="evidence" value="ECO:0007669"/>
    <property type="project" value="UniProtKB-SubCell"/>
</dbReference>
<evidence type="ECO:0000313" key="14">
    <source>
        <dbReference type="Proteomes" id="UP000593567"/>
    </source>
</evidence>
<evidence type="ECO:0000256" key="10">
    <source>
        <dbReference type="PROSITE-ProRule" id="PRU00723"/>
    </source>
</evidence>
<dbReference type="GO" id="GO:0008270">
    <property type="term" value="F:zinc ion binding"/>
    <property type="evidence" value="ECO:0007669"/>
    <property type="project" value="UniProtKB-KW"/>
</dbReference>
<evidence type="ECO:0000256" key="1">
    <source>
        <dbReference type="ARBA" id="ARBA00002778"/>
    </source>
</evidence>
<keyword evidence="10" id="KW-0863">Zinc-finger</keyword>
<proteinExistence type="inferred from homology"/>
<keyword evidence="4 11" id="KW-0963">Cytoplasm</keyword>
<keyword evidence="8 11" id="KW-0819">tRNA processing</keyword>
<comment type="similarity">
    <text evidence="3 11">Belongs to the TRM44 family.</text>
</comment>
<comment type="subcellular location">
    <subcellularLocation>
        <location evidence="2 11">Cytoplasm</location>
    </subcellularLocation>
</comment>
<dbReference type="InterPro" id="IPR000571">
    <property type="entry name" value="Znf_CCCH"/>
</dbReference>
<dbReference type="EMBL" id="VXIV02000790">
    <property type="protein sequence ID" value="KAF6036039.1"/>
    <property type="molecule type" value="Genomic_DNA"/>
</dbReference>